<dbReference type="CDD" id="cd00077">
    <property type="entry name" value="HDc"/>
    <property type="match status" value="1"/>
</dbReference>
<name>A0A372ITL6_9BACT</name>
<dbReference type="Gene3D" id="1.10.3210.10">
    <property type="entry name" value="Hypothetical protein af1432"/>
    <property type="match status" value="1"/>
</dbReference>
<evidence type="ECO:0000313" key="2">
    <source>
        <dbReference type="EMBL" id="RFU18139.1"/>
    </source>
</evidence>
<dbReference type="SUPFAM" id="SSF109604">
    <property type="entry name" value="HD-domain/PDEase-like"/>
    <property type="match status" value="1"/>
</dbReference>
<dbReference type="AlphaFoldDB" id="A0A372ITL6"/>
<accession>A0A372ITL6</accession>
<dbReference type="InterPro" id="IPR006675">
    <property type="entry name" value="HDIG_dom"/>
</dbReference>
<sequence length="223" mass="24683">MSSRPLTEELRLIPRHHTSGIQARVPTLAERLKLHDPHLYAHSVRVSGLTVAFAAHLGFSPRDQRLLAQAAMLHDVGKLRIAASLLQKPTALDEQEWKLIHAHPALGRSLLEDEGITESVVLDVVQNHHERLDGTGYPAGISGTQVSEATRVITLCDVFAAMTETRHYGKPYTWQDALARMATKRTRLDLQFLHYFAGMVAAMHAPGLGQRSSVVAGPLHHKR</sequence>
<reference evidence="2 3" key="1">
    <citation type="submission" date="2018-08" db="EMBL/GenBank/DDBJ databases">
        <title>Acidipila sp. 4G-K13, an acidobacterium isolated from forest soil.</title>
        <authorList>
            <person name="Gao Z.-H."/>
            <person name="Qiu L.-H."/>
        </authorList>
    </citation>
    <scope>NUCLEOTIDE SEQUENCE [LARGE SCALE GENOMIC DNA]</scope>
    <source>
        <strain evidence="2 3">4G-K13</strain>
    </source>
</reference>
<dbReference type="SMART" id="SM00471">
    <property type="entry name" value="HDc"/>
    <property type="match status" value="1"/>
</dbReference>
<gene>
    <name evidence="2" type="ORF">D0Y96_00725</name>
</gene>
<feature type="domain" description="HD-GYP" evidence="1">
    <location>
        <begin position="17"/>
        <end position="212"/>
    </location>
</feature>
<dbReference type="InterPro" id="IPR037522">
    <property type="entry name" value="HD_GYP_dom"/>
</dbReference>
<dbReference type="InterPro" id="IPR003607">
    <property type="entry name" value="HD/PDEase_dom"/>
</dbReference>
<evidence type="ECO:0000259" key="1">
    <source>
        <dbReference type="PROSITE" id="PS51832"/>
    </source>
</evidence>
<dbReference type="Proteomes" id="UP000264702">
    <property type="component" value="Unassembled WGS sequence"/>
</dbReference>
<evidence type="ECO:0000313" key="3">
    <source>
        <dbReference type="Proteomes" id="UP000264702"/>
    </source>
</evidence>
<dbReference type="PANTHER" id="PTHR43155">
    <property type="entry name" value="CYCLIC DI-GMP PHOSPHODIESTERASE PA4108-RELATED"/>
    <property type="match status" value="1"/>
</dbReference>
<protein>
    <submittedName>
        <fullName evidence="2">HD domain-containing protein</fullName>
    </submittedName>
</protein>
<organism evidence="2 3">
    <name type="scientific">Paracidobacterium acidisoli</name>
    <dbReference type="NCBI Taxonomy" id="2303751"/>
    <lineage>
        <taxon>Bacteria</taxon>
        <taxon>Pseudomonadati</taxon>
        <taxon>Acidobacteriota</taxon>
        <taxon>Terriglobia</taxon>
        <taxon>Terriglobales</taxon>
        <taxon>Acidobacteriaceae</taxon>
        <taxon>Paracidobacterium</taxon>
    </lineage>
</organism>
<comment type="caution">
    <text evidence="2">The sequence shown here is derived from an EMBL/GenBank/DDBJ whole genome shotgun (WGS) entry which is preliminary data.</text>
</comment>
<dbReference type="Pfam" id="PF13487">
    <property type="entry name" value="HD_5"/>
    <property type="match status" value="1"/>
</dbReference>
<dbReference type="NCBIfam" id="TIGR00277">
    <property type="entry name" value="HDIG"/>
    <property type="match status" value="1"/>
</dbReference>
<dbReference type="EMBL" id="QVQT01000001">
    <property type="protein sequence ID" value="RFU18139.1"/>
    <property type="molecule type" value="Genomic_DNA"/>
</dbReference>
<dbReference type="PROSITE" id="PS51832">
    <property type="entry name" value="HD_GYP"/>
    <property type="match status" value="1"/>
</dbReference>
<keyword evidence="3" id="KW-1185">Reference proteome</keyword>
<proteinExistence type="predicted"/>
<dbReference type="PANTHER" id="PTHR43155:SF2">
    <property type="entry name" value="CYCLIC DI-GMP PHOSPHODIESTERASE PA4108"/>
    <property type="match status" value="1"/>
</dbReference>